<evidence type="ECO:0000313" key="2">
    <source>
        <dbReference type="Proteomes" id="UP000196386"/>
    </source>
</evidence>
<accession>A0A1Y4MP23</accession>
<evidence type="ECO:0000313" key="1">
    <source>
        <dbReference type="EMBL" id="OUP69341.1"/>
    </source>
</evidence>
<comment type="caution">
    <text evidence="1">The sequence shown here is derived from an EMBL/GenBank/DDBJ whole genome shotgun (WGS) entry which is preliminary data.</text>
</comment>
<organism evidence="1 2">
    <name type="scientific">Anaerotruncus colihominis</name>
    <dbReference type="NCBI Taxonomy" id="169435"/>
    <lineage>
        <taxon>Bacteria</taxon>
        <taxon>Bacillati</taxon>
        <taxon>Bacillota</taxon>
        <taxon>Clostridia</taxon>
        <taxon>Eubacteriales</taxon>
        <taxon>Oscillospiraceae</taxon>
        <taxon>Anaerotruncus</taxon>
    </lineage>
</organism>
<protein>
    <submittedName>
        <fullName evidence="1">Uncharacterized protein</fullName>
    </submittedName>
</protein>
<proteinExistence type="predicted"/>
<name>A0A1Y4MP23_9FIRM</name>
<dbReference type="EMBL" id="NFKP01000010">
    <property type="protein sequence ID" value="OUP69341.1"/>
    <property type="molecule type" value="Genomic_DNA"/>
</dbReference>
<sequence>MKVSLRRRSWRFIRPKMISGHTVFALALASLEKGKIPVLHVDSEYPEQAVMARVPMSLARISKQRR</sequence>
<reference evidence="2" key="1">
    <citation type="submission" date="2017-04" db="EMBL/GenBank/DDBJ databases">
        <title>Function of individual gut microbiota members based on whole genome sequencing of pure cultures obtained from chicken caecum.</title>
        <authorList>
            <person name="Medvecky M."/>
            <person name="Cejkova D."/>
            <person name="Polansky O."/>
            <person name="Karasova D."/>
            <person name="Kubasova T."/>
            <person name="Cizek A."/>
            <person name="Rychlik I."/>
        </authorList>
    </citation>
    <scope>NUCLEOTIDE SEQUENCE [LARGE SCALE GENOMIC DNA]</scope>
    <source>
        <strain evidence="2">An175</strain>
    </source>
</reference>
<dbReference type="RefSeq" id="WP_087301206.1">
    <property type="nucleotide sequence ID" value="NZ_NFKP01000010.1"/>
</dbReference>
<dbReference type="AlphaFoldDB" id="A0A1Y4MP23"/>
<dbReference type="Proteomes" id="UP000196386">
    <property type="component" value="Unassembled WGS sequence"/>
</dbReference>
<gene>
    <name evidence="1" type="ORF">B5F11_09650</name>
</gene>